<accession>A0A1G6E4Y4</accession>
<protein>
    <recommendedName>
        <fullName evidence="1">Amidohydrolase-related domain-containing protein</fullName>
    </recommendedName>
</protein>
<dbReference type="STRING" id="617002.SAMN05660653_02586"/>
<dbReference type="AlphaFoldDB" id="A0A1G6E4Y4"/>
<dbReference type="InterPro" id="IPR006680">
    <property type="entry name" value="Amidohydro-rel"/>
</dbReference>
<dbReference type="RefSeq" id="WP_161946331.1">
    <property type="nucleotide sequence ID" value="NZ_FMXO01000015.1"/>
</dbReference>
<dbReference type="GO" id="GO:0016787">
    <property type="term" value="F:hydrolase activity"/>
    <property type="evidence" value="ECO:0007669"/>
    <property type="project" value="InterPro"/>
</dbReference>
<gene>
    <name evidence="2" type="ORF">SAMN05660653_02586</name>
</gene>
<evidence type="ECO:0000259" key="1">
    <source>
        <dbReference type="Pfam" id="PF04909"/>
    </source>
</evidence>
<evidence type="ECO:0000313" key="3">
    <source>
        <dbReference type="Proteomes" id="UP000198771"/>
    </source>
</evidence>
<feature type="domain" description="Amidohydrolase-related" evidence="1">
    <location>
        <begin position="237"/>
        <end position="438"/>
    </location>
</feature>
<evidence type="ECO:0000313" key="2">
    <source>
        <dbReference type="EMBL" id="SDB51995.1"/>
    </source>
</evidence>
<keyword evidence="3" id="KW-1185">Reference proteome</keyword>
<dbReference type="PANTHER" id="PTHR42889:SF1">
    <property type="entry name" value="BLR3681 PROTEIN"/>
    <property type="match status" value="1"/>
</dbReference>
<name>A0A1G6E4Y4_9BACT</name>
<dbReference type="Proteomes" id="UP000198771">
    <property type="component" value="Unassembled WGS sequence"/>
</dbReference>
<proteinExistence type="predicted"/>
<dbReference type="Gene3D" id="3.20.20.140">
    <property type="entry name" value="Metal-dependent hydrolases"/>
    <property type="match status" value="1"/>
</dbReference>
<dbReference type="PANTHER" id="PTHR42889">
    <property type="entry name" value="BLR3681 PROTEIN"/>
    <property type="match status" value="1"/>
</dbReference>
<dbReference type="OrthoDB" id="9799024at2"/>
<dbReference type="SUPFAM" id="SSF51556">
    <property type="entry name" value="Metallo-dependent hydrolases"/>
    <property type="match status" value="1"/>
</dbReference>
<dbReference type="InterPro" id="IPR032466">
    <property type="entry name" value="Metal_Hydrolase"/>
</dbReference>
<sequence>MKWNKCAPIQHDDENRLFVSGRYGSKAVVSELNRLAERHGARLGMTRRDFLKSQMGLAASFLALNSVFGHFFLVNSAEASDPDLARDQIERYANQFIFDVQVHYLHEEFPEPENLLALRRAADDWNPKLDDEKHDLEDLLFENFYREVFVESQTTCAVLSNAPSDDKEGWFLTNEQALATREKVNSRTGKRSLLGHAVITPGQPGWEEELDKSLELKPDAIKGYTIGDPVGESEYPWRLDDEKLVYPAYEKIQKAGIRNICIHKGLLPVGYEQKLSPELVAYANVDDVGQAARDWPDLNFIIYHSAIERVVPIVQDVDDFQRTGRIKWVTDLSEIPEKYGVTNVYAELGAVFAATSVAHPHLCAGILGTLIKNMGADHVCWGTDSVWFGSPQWQIEALRRFEIPETVQKQHGFEPLGPADGNVKNMIFGKNSARLYGIVPEDYLPRHDTHAA</sequence>
<dbReference type="Pfam" id="PF04909">
    <property type="entry name" value="Amidohydro_2"/>
    <property type="match status" value="1"/>
</dbReference>
<dbReference type="EMBL" id="FMXO01000015">
    <property type="protein sequence ID" value="SDB51995.1"/>
    <property type="molecule type" value="Genomic_DNA"/>
</dbReference>
<organism evidence="2 3">
    <name type="scientific">Desulfonatronum thiosulfatophilum</name>
    <dbReference type="NCBI Taxonomy" id="617002"/>
    <lineage>
        <taxon>Bacteria</taxon>
        <taxon>Pseudomonadati</taxon>
        <taxon>Thermodesulfobacteriota</taxon>
        <taxon>Desulfovibrionia</taxon>
        <taxon>Desulfovibrionales</taxon>
        <taxon>Desulfonatronaceae</taxon>
        <taxon>Desulfonatronum</taxon>
    </lineage>
</organism>
<reference evidence="2 3" key="1">
    <citation type="submission" date="2016-10" db="EMBL/GenBank/DDBJ databases">
        <authorList>
            <person name="de Groot N.N."/>
        </authorList>
    </citation>
    <scope>NUCLEOTIDE SEQUENCE [LARGE SCALE GENOMIC DNA]</scope>
    <source>
        <strain evidence="2 3">ASO4-2</strain>
    </source>
</reference>